<evidence type="ECO:0000313" key="5">
    <source>
        <dbReference type="EMBL" id="RHZ44022.1"/>
    </source>
</evidence>
<dbReference type="STRING" id="1348612.A0A397FZ24"/>
<accession>A0A397FZ24</accession>
<protein>
    <recommendedName>
        <fullName evidence="4">Pentatricopeptide repeat-containing protein-mitochondrial domain-containing protein</fullName>
    </recommendedName>
</protein>
<dbReference type="OrthoDB" id="185373at2759"/>
<evidence type="ECO:0000259" key="4">
    <source>
        <dbReference type="Pfam" id="PF23276"/>
    </source>
</evidence>
<dbReference type="Gene3D" id="1.25.40.10">
    <property type="entry name" value="Tetratricopeptide repeat domain"/>
    <property type="match status" value="4"/>
</dbReference>
<dbReference type="InterPro" id="IPR057027">
    <property type="entry name" value="TPR_mt"/>
</dbReference>
<evidence type="ECO:0000256" key="3">
    <source>
        <dbReference type="SAM" id="MobiDB-lite"/>
    </source>
</evidence>
<dbReference type="InterPro" id="IPR011990">
    <property type="entry name" value="TPR-like_helical_dom_sf"/>
</dbReference>
<sequence length="681" mass="77920">MILVVTRLYSDFTTNILIILPEIYTFLSIKMFRRCLHSFNPFFEPFPRHSPHFPSQSNSPTALSQWSSRRRPIRLFHATQRVKSLDLIISPFMNPTVNLSVEPNTSKSSLLSVEHSQIDNPLVAYNRKLDYCRRNSRYLAIKGICEEMQQTKIEPDLQTYNILLSSYEPLGDVPSSLKLLDDMALAGITPDLTTYHILLRTCASAPRISQDAYFRELIFDLIHKADLKLNTVTHECYLEALVANGELERSIEYIENLRKKDIQPTVKMYDNLIQSAISSDISEEAFKLLKMAEEDQLPLYVNLYFEVLRGCSDDYNIEGVQYCWKKIIEKNFTNLDEGACIDALNVAARFGKPQLAAQIIVYLTERRKVSLESHHLEPLLEAFIGDNDLKQAMDMLSIMRSTGLEVNIKTASPIIDVIHTDPEMIDKAYFALESLRKEGKPVDIVAFNSIIIACRDVRPKSKVGGVVNPDDSGTNKRFTSNADLHRAVETYKAAESLGVNPDVHTFNALLNVCVAAQHRELGEQFWKEMKEKNIRPTIESYRRMIFLACSQISDDYEDAFIYLEEMKSQNMLPPPSVYERIVKKCVQHDDARAKIALEEMNNFGYRPTPALRDLLRYGGEQGSRNLDTQSFDRQRRRSPGYYEEAKGTGQESPLKAIDTKIELNDLDQFFSAITKSKITRK</sequence>
<keyword evidence="1" id="KW-0677">Repeat</keyword>
<reference evidence="5 6" key="1">
    <citation type="submission" date="2018-08" db="EMBL/GenBank/DDBJ databases">
        <title>Genome and evolution of the arbuscular mycorrhizal fungus Diversispora epigaea (formerly Glomus versiforme) and its bacterial endosymbionts.</title>
        <authorList>
            <person name="Sun X."/>
            <person name="Fei Z."/>
            <person name="Harrison M."/>
        </authorList>
    </citation>
    <scope>NUCLEOTIDE SEQUENCE [LARGE SCALE GENOMIC DNA]</scope>
    <source>
        <strain evidence="5 6">IT104</strain>
    </source>
</reference>
<evidence type="ECO:0000256" key="1">
    <source>
        <dbReference type="ARBA" id="ARBA00022737"/>
    </source>
</evidence>
<feature type="region of interest" description="Disordered" evidence="3">
    <location>
        <begin position="621"/>
        <end position="654"/>
    </location>
</feature>
<dbReference type="NCBIfam" id="TIGR00756">
    <property type="entry name" value="PPR"/>
    <property type="match status" value="1"/>
</dbReference>
<keyword evidence="6" id="KW-1185">Reference proteome</keyword>
<organism evidence="5 6">
    <name type="scientific">Diversispora epigaea</name>
    <dbReference type="NCBI Taxonomy" id="1348612"/>
    <lineage>
        <taxon>Eukaryota</taxon>
        <taxon>Fungi</taxon>
        <taxon>Fungi incertae sedis</taxon>
        <taxon>Mucoromycota</taxon>
        <taxon>Glomeromycotina</taxon>
        <taxon>Glomeromycetes</taxon>
        <taxon>Diversisporales</taxon>
        <taxon>Diversisporaceae</taxon>
        <taxon>Diversispora</taxon>
    </lineage>
</organism>
<dbReference type="AlphaFoldDB" id="A0A397FZ24"/>
<dbReference type="EMBL" id="PQFF01000598">
    <property type="protein sequence ID" value="RHZ44022.1"/>
    <property type="molecule type" value="Genomic_DNA"/>
</dbReference>
<gene>
    <name evidence="5" type="ORF">Glove_772g6</name>
</gene>
<evidence type="ECO:0000313" key="6">
    <source>
        <dbReference type="Proteomes" id="UP000266861"/>
    </source>
</evidence>
<evidence type="ECO:0000256" key="2">
    <source>
        <dbReference type="PROSITE-ProRule" id="PRU00708"/>
    </source>
</evidence>
<name>A0A397FZ24_9GLOM</name>
<dbReference type="GO" id="GO:0031930">
    <property type="term" value="P:mitochondria-nucleus signaling pathway"/>
    <property type="evidence" value="ECO:0007669"/>
    <property type="project" value="TreeGrafter"/>
</dbReference>
<feature type="domain" description="Pentatricopeptide repeat-containing protein-mitochondrial" evidence="4">
    <location>
        <begin position="337"/>
        <end position="456"/>
    </location>
</feature>
<dbReference type="PANTHER" id="PTHR47936:SF1">
    <property type="entry name" value="PENTATRICOPEPTIDE REPEAT-CONTAINING PROTEIN GUN1, CHLOROPLASTIC"/>
    <property type="match status" value="1"/>
</dbReference>
<feature type="repeat" description="PPR" evidence="2">
    <location>
        <begin position="156"/>
        <end position="190"/>
    </location>
</feature>
<dbReference type="Pfam" id="PF13812">
    <property type="entry name" value="PPR_3"/>
    <property type="match status" value="3"/>
</dbReference>
<dbReference type="Pfam" id="PF23276">
    <property type="entry name" value="TPR_24"/>
    <property type="match status" value="1"/>
</dbReference>
<feature type="repeat" description="PPR" evidence="2">
    <location>
        <begin position="502"/>
        <end position="536"/>
    </location>
</feature>
<dbReference type="InterPro" id="IPR002885">
    <property type="entry name" value="PPR_rpt"/>
</dbReference>
<dbReference type="PROSITE" id="PS51375">
    <property type="entry name" value="PPR"/>
    <property type="match status" value="2"/>
</dbReference>
<dbReference type="Proteomes" id="UP000266861">
    <property type="component" value="Unassembled WGS sequence"/>
</dbReference>
<feature type="compositionally biased region" description="Polar residues" evidence="3">
    <location>
        <begin position="622"/>
        <end position="631"/>
    </location>
</feature>
<proteinExistence type="predicted"/>
<comment type="caution">
    <text evidence="5">The sequence shown here is derived from an EMBL/GenBank/DDBJ whole genome shotgun (WGS) entry which is preliminary data.</text>
</comment>
<dbReference type="PANTHER" id="PTHR47936">
    <property type="entry name" value="PPR_LONG DOMAIN-CONTAINING PROTEIN"/>
    <property type="match status" value="1"/>
</dbReference>